<accession>A0A0B5J8K1</accession>
<name>A0A0B5J8K1_9VIRU</name>
<reference evidence="1 2" key="1">
    <citation type="journal article" date="2015" name="Parasitol. Res.">
        <title>Viruses in close associations with free-living amoebae.</title>
        <authorList>
            <person name="Scheid P."/>
        </authorList>
    </citation>
    <scope>NUCLEOTIDE SEQUENCE [LARGE SCALE GENOMIC DNA]</scope>
    <source>
        <strain evidence="1">KlaHel</strain>
    </source>
</reference>
<organism evidence="1 2">
    <name type="scientific">Pandoravirus inopinatum</name>
    <dbReference type="NCBI Taxonomy" id="1605721"/>
    <lineage>
        <taxon>Viruses</taxon>
        <taxon>Pandoravirus</taxon>
    </lineage>
</organism>
<dbReference type="RefSeq" id="YP_009119351.1">
    <property type="nucleotide sequence ID" value="NC_026440.1"/>
</dbReference>
<evidence type="ECO:0000313" key="2">
    <source>
        <dbReference type="Proteomes" id="UP000202511"/>
    </source>
</evidence>
<sequence>MDQSETTIDALPHELLRSILVEFTDRRDRLVAWCVCRAWRTQLRVGRRYCWKQTNWRLSLTKLARRSIAKGLCDIGFWLYDVCAKKNVTELARLLPQTVSADGAHQALRRQLRDRHCRWTVDDAKRAILAGDPHAIDEAIDDGHGSDAGVLYALLATGNSALVDTRCNAGNVPIPFDGIVVEAALNGRTDIIGWVRSRTGLDHHASICKGISWAAYERNPSVIDSIEWATTDGAIKWTANDIKHFLGFDNVAVAEWIWTHQRQGAPAQDFFRSIVSQHGNVNTTLWALDHGIGDPTVIGKRSCEWFMFRGDYVWADIAVGQLDRLYAAGLIDPVPYDYTYMAHHKDTAHLAWLCEHVSEAYRDYWQNDHIWREIAMNGHPAHIALLLSKGFIISRSMLADATHFCSPSNDAIATIACVELLVNAGCALTPKSCLTLASLGAADLLRIAAHEKKVPWDARACMKAALSRDSAACRRTAAWIGQEIGVDVGAFEQDLLRGT</sequence>
<protein>
    <submittedName>
        <fullName evidence="1">F-box domain protein</fullName>
    </submittedName>
</protein>
<dbReference type="EMBL" id="KP136319">
    <property type="protein sequence ID" value="AJF97116.1"/>
    <property type="molecule type" value="Genomic_DNA"/>
</dbReference>
<dbReference type="InterPro" id="IPR036047">
    <property type="entry name" value="F-box-like_dom_sf"/>
</dbReference>
<dbReference type="Proteomes" id="UP000202511">
    <property type="component" value="Segment"/>
</dbReference>
<dbReference type="SUPFAM" id="SSF81383">
    <property type="entry name" value="F-box domain"/>
    <property type="match status" value="1"/>
</dbReference>
<dbReference type="KEGG" id="vg:23462033"/>
<proteinExistence type="predicted"/>
<evidence type="ECO:0000313" key="1">
    <source>
        <dbReference type="EMBL" id="AJF97116.1"/>
    </source>
</evidence>
<dbReference type="GeneID" id="23462033"/>